<feature type="transmembrane region" description="Helical" evidence="3">
    <location>
        <begin position="408"/>
        <end position="428"/>
    </location>
</feature>
<evidence type="ECO:0008006" key="6">
    <source>
        <dbReference type="Google" id="ProtNLM"/>
    </source>
</evidence>
<dbReference type="Gene3D" id="3.40.720.10">
    <property type="entry name" value="Alkaline Phosphatase, subunit A"/>
    <property type="match status" value="1"/>
</dbReference>
<evidence type="ECO:0000256" key="3">
    <source>
        <dbReference type="SAM" id="Phobius"/>
    </source>
</evidence>
<dbReference type="InterPro" id="IPR048254">
    <property type="entry name" value="CDP_ALCOHOL_P_TRANSF_CS"/>
</dbReference>
<keyword evidence="1 2" id="KW-0808">Transferase</keyword>
<comment type="similarity">
    <text evidence="2">Belongs to the CDP-alcohol phosphatidyltransferase class-I family.</text>
</comment>
<feature type="transmembrane region" description="Helical" evidence="3">
    <location>
        <begin position="291"/>
        <end position="311"/>
    </location>
</feature>
<gene>
    <name evidence="4" type="ORF">GCM10023168_36090</name>
</gene>
<keyword evidence="3" id="KW-1133">Transmembrane helix</keyword>
<keyword evidence="3" id="KW-0812">Transmembrane</keyword>
<dbReference type="InterPro" id="IPR017850">
    <property type="entry name" value="Alkaline_phosphatase_core_sf"/>
</dbReference>
<feature type="transmembrane region" description="Helical" evidence="3">
    <location>
        <begin position="80"/>
        <end position="101"/>
    </location>
</feature>
<feature type="transmembrane region" description="Helical" evidence="3">
    <location>
        <begin position="318"/>
        <end position="344"/>
    </location>
</feature>
<evidence type="ECO:0000256" key="2">
    <source>
        <dbReference type="RuleBase" id="RU003750"/>
    </source>
</evidence>
<feature type="transmembrane region" description="Helical" evidence="3">
    <location>
        <begin position="192"/>
        <end position="210"/>
    </location>
</feature>
<feature type="transmembrane region" description="Helical" evidence="3">
    <location>
        <begin position="47"/>
        <end position="68"/>
    </location>
</feature>
<feature type="transmembrane region" description="Helical" evidence="3">
    <location>
        <begin position="20"/>
        <end position="41"/>
    </location>
</feature>
<proteinExistence type="inferred from homology"/>
<reference evidence="5" key="1">
    <citation type="journal article" date="2019" name="Int. J. Syst. Evol. Microbiol.">
        <title>The Global Catalogue of Microorganisms (GCM) 10K type strain sequencing project: providing services to taxonomists for standard genome sequencing and annotation.</title>
        <authorList>
            <consortium name="The Broad Institute Genomics Platform"/>
            <consortium name="The Broad Institute Genome Sequencing Center for Infectious Disease"/>
            <person name="Wu L."/>
            <person name="Ma J."/>
        </authorList>
    </citation>
    <scope>NUCLEOTIDE SEQUENCE [LARGE SCALE GENOMIC DNA]</scope>
    <source>
        <strain evidence="5">JCM 17809</strain>
    </source>
</reference>
<dbReference type="RefSeq" id="WP_345208601.1">
    <property type="nucleotide sequence ID" value="NZ_BAABGM010000026.1"/>
</dbReference>
<accession>A0ABP8KSA3</accession>
<dbReference type="Proteomes" id="UP001500945">
    <property type="component" value="Unassembled WGS sequence"/>
</dbReference>
<dbReference type="EMBL" id="BAABGM010000026">
    <property type="protein sequence ID" value="GAA4413306.1"/>
    <property type="molecule type" value="Genomic_DNA"/>
</dbReference>
<sequence length="804" mass="83768">MTTGDTVSRPMAARSAASGVRQWATAGMAGLVVLLAVLSAMPGLGRAGWVVGVGCGTVLTSWLVRGLGRSGRQVLGPADLVTFGRGLLACGAAALTAESLLGHDVTPALLALAVPALVLDAVDGPVARRTGTVTQFGGRFDGEVDAFLILVLSIAAGSSLGWWVLAAGLARYAFAVAGWVLPWMRRRLEFRYWRKVVTAATGIVLAAAVADVLPRTLTVVAVVVVLGLLAESFGRDVSWLWRRGRELAPPRRGSRALRSGAAAVGGVLAVALGWFALLAPARPDQLTPESFLRLPVEAVAVAAMAAVVSAGPSRSSRAVALVVGALLGTIAVLKLLDLGAFAVLDRPFNVVTDLGQLGSGVAFVRESLGAWAAGGGVLGALLLVGAVVVCLPWAIGRLTGVLAGHRRASTGTVAGLAAAWAVLAVSGLQVAPGAPVAAAEAGPFVVGKVRATTQAYRDRDVFEQAVAADTFRDPASGDLSTLSGKDVLVVFVESYGRVALEEPRFDSVRALLDSGTARLHDAGYRAASAYLTSPTFGGSSWLAHSTLQSGLSVTDQDRYDRLLSSTRTTLTSAFSRAGWRTVAVLPSTLGSWPEGRDFYRFDEVYDGTSLGYSGPRFGFSRVPDQFALAAFGQRELARRDRPRVMAEIVLTSSHGPWAPLPTMVDPAALGDGTVFDDVRAGALTAPELWSDRAAVPTAYGTSITYSLTSLLSFVEQHGDDDLVLIVLGDHQPSTVVSGFGGNRDVPVSIVTRDRDVLAATSGWGWRTGLRPAEDSVVWPMAAFRDRFLTAFGTRGPGASAAGEP</sequence>
<evidence type="ECO:0000256" key="1">
    <source>
        <dbReference type="ARBA" id="ARBA00022679"/>
    </source>
</evidence>
<feature type="transmembrane region" description="Helical" evidence="3">
    <location>
        <begin position="370"/>
        <end position="396"/>
    </location>
</feature>
<keyword evidence="5" id="KW-1185">Reference proteome</keyword>
<dbReference type="InterPro" id="IPR000462">
    <property type="entry name" value="CDP-OH_P_trans"/>
</dbReference>
<dbReference type="PROSITE" id="PS00379">
    <property type="entry name" value="CDP_ALCOHOL_P_TRANSF"/>
    <property type="match status" value="1"/>
</dbReference>
<dbReference type="InterPro" id="IPR043130">
    <property type="entry name" value="CDP-OH_PTrfase_TM_dom"/>
</dbReference>
<keyword evidence="3" id="KW-0472">Membrane</keyword>
<name>A0ABP8KSA3_9MICO</name>
<protein>
    <recommendedName>
        <fullName evidence="6">CDP-alcohol phosphatidyltransferase family protein</fullName>
    </recommendedName>
</protein>
<organism evidence="4 5">
    <name type="scientific">Fodinibacter luteus</name>
    <dbReference type="NCBI Taxonomy" id="552064"/>
    <lineage>
        <taxon>Bacteria</taxon>
        <taxon>Bacillati</taxon>
        <taxon>Actinomycetota</taxon>
        <taxon>Actinomycetes</taxon>
        <taxon>Micrococcales</taxon>
        <taxon>Intrasporangiaceae</taxon>
        <taxon>Fodinibacter (ex Wang et al. 2009)</taxon>
    </lineage>
</organism>
<dbReference type="SUPFAM" id="SSF53649">
    <property type="entry name" value="Alkaline phosphatase-like"/>
    <property type="match status" value="1"/>
</dbReference>
<feature type="transmembrane region" description="Helical" evidence="3">
    <location>
        <begin position="255"/>
        <end position="279"/>
    </location>
</feature>
<evidence type="ECO:0000313" key="4">
    <source>
        <dbReference type="EMBL" id="GAA4413306.1"/>
    </source>
</evidence>
<evidence type="ECO:0000313" key="5">
    <source>
        <dbReference type="Proteomes" id="UP001500945"/>
    </source>
</evidence>
<feature type="transmembrane region" description="Helical" evidence="3">
    <location>
        <begin position="216"/>
        <end position="234"/>
    </location>
</feature>
<dbReference type="Pfam" id="PF01066">
    <property type="entry name" value="CDP-OH_P_transf"/>
    <property type="match status" value="1"/>
</dbReference>
<comment type="caution">
    <text evidence="4">The sequence shown here is derived from an EMBL/GenBank/DDBJ whole genome shotgun (WGS) entry which is preliminary data.</text>
</comment>
<dbReference type="Gene3D" id="1.20.120.1760">
    <property type="match status" value="1"/>
</dbReference>